<organism evidence="7 8">
    <name type="scientific">Shewanella hanedai</name>
    <name type="common">Alteromonas hanedai</name>
    <dbReference type="NCBI Taxonomy" id="25"/>
    <lineage>
        <taxon>Bacteria</taxon>
        <taxon>Pseudomonadati</taxon>
        <taxon>Pseudomonadota</taxon>
        <taxon>Gammaproteobacteria</taxon>
        <taxon>Alteromonadales</taxon>
        <taxon>Shewanellaceae</taxon>
        <taxon>Shewanella</taxon>
    </lineage>
</organism>
<feature type="transmembrane region" description="Helical" evidence="6">
    <location>
        <begin position="145"/>
        <end position="165"/>
    </location>
</feature>
<dbReference type="EMBL" id="VKGK01000024">
    <property type="protein sequence ID" value="TRY12954.1"/>
    <property type="molecule type" value="Genomic_DNA"/>
</dbReference>
<feature type="transmembrane region" description="Helical" evidence="6">
    <location>
        <begin position="111"/>
        <end position="133"/>
    </location>
</feature>
<accession>A0A553JKG4</accession>
<dbReference type="Pfam" id="PF01810">
    <property type="entry name" value="LysE"/>
    <property type="match status" value="1"/>
</dbReference>
<feature type="transmembrane region" description="Helical" evidence="6">
    <location>
        <begin position="74"/>
        <end position="91"/>
    </location>
</feature>
<keyword evidence="3 6" id="KW-0812">Transmembrane</keyword>
<keyword evidence="4 6" id="KW-1133">Transmembrane helix</keyword>
<protein>
    <submittedName>
        <fullName evidence="7">Amino acid transporter</fullName>
    </submittedName>
</protein>
<sequence>MFVSYLAGFSLGLSLILAIGAQNAFVLKQGLKKHHVFVVCFICALSDAVLISLGVAGFGAIVKEFPLIEVISRYAGATFLVIYGVKSFHSAFKTTHALDAEGELPASLMKTVLVCLAFTWLNPHVYLDTFVLLGSISTQYEATKMWFALGAITGSFVFFFTLGYGARMLIPVFQKPVSWKVLEFIIGLIMFAIAASLLVS</sequence>
<evidence type="ECO:0000256" key="6">
    <source>
        <dbReference type="SAM" id="Phobius"/>
    </source>
</evidence>
<name>A0A553JKG4_SHEHA</name>
<keyword evidence="5 6" id="KW-0472">Membrane</keyword>
<dbReference type="GO" id="GO:0015171">
    <property type="term" value="F:amino acid transmembrane transporter activity"/>
    <property type="evidence" value="ECO:0007669"/>
    <property type="project" value="TreeGrafter"/>
</dbReference>
<dbReference type="OrthoDB" id="5638726at2"/>
<dbReference type="AlphaFoldDB" id="A0A553JKG4"/>
<dbReference type="PANTHER" id="PTHR30086:SF20">
    <property type="entry name" value="ARGININE EXPORTER PROTEIN ARGO-RELATED"/>
    <property type="match status" value="1"/>
</dbReference>
<dbReference type="GO" id="GO:0005886">
    <property type="term" value="C:plasma membrane"/>
    <property type="evidence" value="ECO:0007669"/>
    <property type="project" value="UniProtKB-SubCell"/>
</dbReference>
<evidence type="ECO:0000256" key="4">
    <source>
        <dbReference type="ARBA" id="ARBA00022989"/>
    </source>
</evidence>
<dbReference type="RefSeq" id="WP_144041528.1">
    <property type="nucleotide sequence ID" value="NZ_BMPL01000021.1"/>
</dbReference>
<gene>
    <name evidence="7" type="ORF">FN961_17780</name>
</gene>
<dbReference type="InterPro" id="IPR001123">
    <property type="entry name" value="LeuE-type"/>
</dbReference>
<comment type="subcellular location">
    <subcellularLocation>
        <location evidence="1">Cell membrane</location>
        <topology evidence="1">Multi-pass membrane protein</topology>
    </subcellularLocation>
</comment>
<evidence type="ECO:0000256" key="3">
    <source>
        <dbReference type="ARBA" id="ARBA00022692"/>
    </source>
</evidence>
<reference evidence="8" key="1">
    <citation type="submission" date="2019-07" db="EMBL/GenBank/DDBJ databases">
        <title>Shewanella sp. YLB-08 draft genomic sequence.</title>
        <authorList>
            <person name="Yu L."/>
        </authorList>
    </citation>
    <scope>NUCLEOTIDE SEQUENCE [LARGE SCALE GENOMIC DNA]</scope>
    <source>
        <strain evidence="8">JCM 20706</strain>
    </source>
</reference>
<evidence type="ECO:0000256" key="1">
    <source>
        <dbReference type="ARBA" id="ARBA00004651"/>
    </source>
</evidence>
<dbReference type="Proteomes" id="UP000318126">
    <property type="component" value="Unassembled WGS sequence"/>
</dbReference>
<comment type="caution">
    <text evidence="7">The sequence shown here is derived from an EMBL/GenBank/DDBJ whole genome shotgun (WGS) entry which is preliminary data.</text>
</comment>
<feature type="transmembrane region" description="Helical" evidence="6">
    <location>
        <begin position="177"/>
        <end position="199"/>
    </location>
</feature>
<evidence type="ECO:0000256" key="5">
    <source>
        <dbReference type="ARBA" id="ARBA00023136"/>
    </source>
</evidence>
<feature type="transmembrane region" description="Helical" evidence="6">
    <location>
        <begin position="36"/>
        <end position="62"/>
    </location>
</feature>
<keyword evidence="2" id="KW-1003">Cell membrane</keyword>
<proteinExistence type="predicted"/>
<evidence type="ECO:0000313" key="7">
    <source>
        <dbReference type="EMBL" id="TRY12954.1"/>
    </source>
</evidence>
<evidence type="ECO:0000256" key="2">
    <source>
        <dbReference type="ARBA" id="ARBA00022475"/>
    </source>
</evidence>
<evidence type="ECO:0000313" key="8">
    <source>
        <dbReference type="Proteomes" id="UP000318126"/>
    </source>
</evidence>
<dbReference type="PANTHER" id="PTHR30086">
    <property type="entry name" value="ARGININE EXPORTER PROTEIN ARGO"/>
    <property type="match status" value="1"/>
</dbReference>
<keyword evidence="8" id="KW-1185">Reference proteome</keyword>